<name>A0A069RGR9_PEPLI</name>
<accession>A0A069RGR9</accession>
<keyword evidence="1" id="KW-0812">Transmembrane</keyword>
<organism evidence="2 3">
    <name type="scientific">Peptoclostridium litorale DSM 5388</name>
    <dbReference type="NCBI Taxonomy" id="1121324"/>
    <lineage>
        <taxon>Bacteria</taxon>
        <taxon>Bacillati</taxon>
        <taxon>Bacillota</taxon>
        <taxon>Clostridia</taxon>
        <taxon>Peptostreptococcales</taxon>
        <taxon>Peptoclostridiaceae</taxon>
        <taxon>Peptoclostridium</taxon>
    </lineage>
</organism>
<dbReference type="Proteomes" id="UP000027946">
    <property type="component" value="Unassembled WGS sequence"/>
</dbReference>
<comment type="caution">
    <text evidence="2">The sequence shown here is derived from an EMBL/GenBank/DDBJ whole genome shotgun (WGS) entry which is preliminary data.</text>
</comment>
<keyword evidence="1" id="KW-0472">Membrane</keyword>
<evidence type="ECO:0000313" key="2">
    <source>
        <dbReference type="EMBL" id="KDR95988.1"/>
    </source>
</evidence>
<gene>
    <name evidence="2" type="ORF">CLIT_8c01570</name>
</gene>
<feature type="transmembrane region" description="Helical" evidence="1">
    <location>
        <begin position="120"/>
        <end position="142"/>
    </location>
</feature>
<keyword evidence="3" id="KW-1185">Reference proteome</keyword>
<keyword evidence="1" id="KW-1133">Transmembrane helix</keyword>
<proteinExistence type="predicted"/>
<reference evidence="2 3" key="1">
    <citation type="submission" date="2014-03" db="EMBL/GenBank/DDBJ databases">
        <title>Genome sequence of Clostridium litorale W6, DSM 5388.</title>
        <authorList>
            <person name="Poehlein A."/>
            <person name="Jagirdar A."/>
            <person name="Khonsari B."/>
            <person name="Chibani C.M."/>
            <person name="Gutierrez Gutierrez D.A."/>
            <person name="Davydova E."/>
            <person name="Alghaithi H.S."/>
            <person name="Nair K.P."/>
            <person name="Dhamotharan K."/>
            <person name="Chandran L."/>
            <person name="G W."/>
            <person name="Daniel R."/>
        </authorList>
    </citation>
    <scope>NUCLEOTIDE SEQUENCE [LARGE SCALE GENOMIC DNA]</scope>
    <source>
        <strain evidence="2 3">W6</strain>
    </source>
</reference>
<evidence type="ECO:0000313" key="3">
    <source>
        <dbReference type="Proteomes" id="UP000027946"/>
    </source>
</evidence>
<dbReference type="STRING" id="1121324.CLIT_8c01570"/>
<dbReference type="EMBL" id="JJMM01000008">
    <property type="protein sequence ID" value="KDR95988.1"/>
    <property type="molecule type" value="Genomic_DNA"/>
</dbReference>
<dbReference type="RefSeq" id="WP_038263218.1">
    <property type="nucleotide sequence ID" value="NZ_FSRH01000008.1"/>
</dbReference>
<dbReference type="AlphaFoldDB" id="A0A069RGR9"/>
<sequence length="264" mass="29583">MSYNFDAYKKGAKDTSGRTIEEIIDHVENRYILYFAEGDYIDAQFHEGEDSGITFSPEFEQLLADIDALNFENKKENSFIRQRIADAVVKEIRGYDEIACSILKKIANPPKSISIKKDSLNFLTSAGLCTGLLTIFTLLAYFDKLPLVTLSKDGSISFKFNNLESLLKNGLYCVEFSALGSLLYHLRNIYKNVDLTTVYPIRQGFIAFIQSSLSGILIYTIILSDLMLGAFKDNVAAMVVISFVSGFNEDIPLQLIAKISKTIK</sequence>
<protein>
    <submittedName>
        <fullName evidence="2">Uncharacterized protein</fullName>
    </submittedName>
</protein>
<feature type="transmembrane region" description="Helical" evidence="1">
    <location>
        <begin position="205"/>
        <end position="223"/>
    </location>
</feature>
<evidence type="ECO:0000256" key="1">
    <source>
        <dbReference type="SAM" id="Phobius"/>
    </source>
</evidence>